<dbReference type="Proteomes" id="UP000219612">
    <property type="component" value="Unassembled WGS sequence"/>
</dbReference>
<feature type="transmembrane region" description="Helical" evidence="1">
    <location>
        <begin position="153"/>
        <end position="174"/>
    </location>
</feature>
<dbReference type="PANTHER" id="PTHR32251">
    <property type="entry name" value="3-OXO-5-ALPHA-STEROID 4-DEHYDROGENASE"/>
    <property type="match status" value="1"/>
</dbReference>
<reference evidence="2 3" key="1">
    <citation type="submission" date="2017-09" db="EMBL/GenBank/DDBJ databases">
        <authorList>
            <person name="Ehlers B."/>
            <person name="Leendertz F.H."/>
        </authorList>
    </citation>
    <scope>NUCLEOTIDE SEQUENCE [LARGE SCALE GENOMIC DNA]</scope>
    <source>
        <strain evidence="2 3">CGMCC 4.6857</strain>
    </source>
</reference>
<dbReference type="RefSeq" id="WP_097320545.1">
    <property type="nucleotide sequence ID" value="NZ_OBDY01000005.1"/>
</dbReference>
<sequence length="282" mass="31206">MAGFGVVTVAYVLAGLAAWGVAESASGARPLATTLVADVAATVVVFLGSLVVGNASLYDPYWSIAPPVMAFAWAAPFTAQQLVILAWAIRLTANWAAGWRGLGHEDWRYVRMREQRPQWLPFWVVSLVGIMVVPTLVVFAGMLPVWVAPNEPWSALDTVAVMVGLGAVAIEAVADRQVRRFTADPANRGKVLDRGLWRWSRHPNYLGEILFWFALWLFAPTPWWTAAGPVAMVLLFVFVSVPLMDRRSLQRRPGYADYMRRTPALLPIFRFRSGSPPASRRS</sequence>
<dbReference type="EMBL" id="OBDY01000005">
    <property type="protein sequence ID" value="SNY38327.1"/>
    <property type="molecule type" value="Genomic_DNA"/>
</dbReference>
<dbReference type="AlphaFoldDB" id="A0A285HRK3"/>
<feature type="transmembrane region" description="Helical" evidence="1">
    <location>
        <begin position="6"/>
        <end position="22"/>
    </location>
</feature>
<feature type="transmembrane region" description="Helical" evidence="1">
    <location>
        <begin position="203"/>
        <end position="219"/>
    </location>
</feature>
<feature type="transmembrane region" description="Helical" evidence="1">
    <location>
        <begin position="70"/>
        <end position="89"/>
    </location>
</feature>
<organism evidence="2 3">
    <name type="scientific">Paractinoplanes atraurantiacus</name>
    <dbReference type="NCBI Taxonomy" id="1036182"/>
    <lineage>
        <taxon>Bacteria</taxon>
        <taxon>Bacillati</taxon>
        <taxon>Actinomycetota</taxon>
        <taxon>Actinomycetes</taxon>
        <taxon>Micromonosporales</taxon>
        <taxon>Micromonosporaceae</taxon>
        <taxon>Paractinoplanes</taxon>
    </lineage>
</organism>
<proteinExistence type="predicted"/>
<accession>A0A285HRK3</accession>
<dbReference type="Pfam" id="PF06966">
    <property type="entry name" value="DUF1295"/>
    <property type="match status" value="1"/>
</dbReference>
<name>A0A285HRK3_9ACTN</name>
<dbReference type="OrthoDB" id="9779233at2"/>
<feature type="transmembrane region" description="Helical" evidence="1">
    <location>
        <begin position="34"/>
        <end position="58"/>
    </location>
</feature>
<dbReference type="InterPro" id="IPR010721">
    <property type="entry name" value="UstE-like"/>
</dbReference>
<feature type="transmembrane region" description="Helical" evidence="1">
    <location>
        <begin position="120"/>
        <end position="147"/>
    </location>
</feature>
<evidence type="ECO:0000256" key="1">
    <source>
        <dbReference type="SAM" id="Phobius"/>
    </source>
</evidence>
<keyword evidence="1" id="KW-1133">Transmembrane helix</keyword>
<evidence type="ECO:0000313" key="3">
    <source>
        <dbReference type="Proteomes" id="UP000219612"/>
    </source>
</evidence>
<dbReference type="PROSITE" id="PS50244">
    <property type="entry name" value="S5A_REDUCTASE"/>
    <property type="match status" value="1"/>
</dbReference>
<protein>
    <submittedName>
        <fullName evidence="2">Steroid 5-alpha reductase family enzyme</fullName>
    </submittedName>
</protein>
<dbReference type="Gene3D" id="1.20.120.1630">
    <property type="match status" value="1"/>
</dbReference>
<keyword evidence="1" id="KW-0812">Transmembrane</keyword>
<dbReference type="PANTHER" id="PTHR32251:SF23">
    <property type="entry name" value="3-OXO-5-ALPHA-STEROID 4-DEHYDROGENASE (DUF1295)"/>
    <property type="match status" value="1"/>
</dbReference>
<gene>
    <name evidence="2" type="ORF">SAMN05421748_105207</name>
</gene>
<evidence type="ECO:0000313" key="2">
    <source>
        <dbReference type="EMBL" id="SNY38327.1"/>
    </source>
</evidence>
<keyword evidence="3" id="KW-1185">Reference proteome</keyword>
<keyword evidence="1" id="KW-0472">Membrane</keyword>
<dbReference type="GO" id="GO:0016020">
    <property type="term" value="C:membrane"/>
    <property type="evidence" value="ECO:0007669"/>
    <property type="project" value="TreeGrafter"/>
</dbReference>
<feature type="transmembrane region" description="Helical" evidence="1">
    <location>
        <begin position="225"/>
        <end position="244"/>
    </location>
</feature>